<evidence type="ECO:0000313" key="1">
    <source>
        <dbReference type="EMBL" id="MBA9020402.1"/>
    </source>
</evidence>
<keyword evidence="2" id="KW-1185">Reference proteome</keyword>
<evidence type="ECO:0008006" key="3">
    <source>
        <dbReference type="Google" id="ProtNLM"/>
    </source>
</evidence>
<dbReference type="Proteomes" id="UP000587524">
    <property type="component" value="Unassembled WGS sequence"/>
</dbReference>
<dbReference type="RefSeq" id="WP_182574118.1">
    <property type="nucleotide sequence ID" value="NZ_JACJHY010000009.1"/>
</dbReference>
<protein>
    <recommendedName>
        <fullName evidence="3">7-cyano-7-deazaguanine synthase</fullName>
    </recommendedName>
</protein>
<sequence>MNRLVFHIDEEGVPSTDTADTIHVHLYGSRPQRLGTASIGRTLDLAVKRLGVSVDPVAFDFLSIALSVIAADTFVDRGTYSGNGWAREFKLEVPLARPKVWEGVVDDLERALAFLSGDRWQFTFTSGGKEPPSKEAILRHYRSHIGIGSTDCVCLFSGGLDSMIGARQLVMRGKTPLLVSHSYRGDQSYQRNLGPSLGKQLPRFAANANPVFSGANKNDTSMRTRSLGFLAYGGIAGSAVLAKKPSMEEIELFVPENGFIALNAPLTRRRIGSHSTRTTHPNFLVQLQSIFGKVGIPIRMTNEYRHSTKGEMLLALNSDPVLKKTAVATVSCGKWKRKSQQCGHCVPCLIRRAAFAKAGIPDTTSYQYADLGKAWDRQDIRDDIMAMLVAIARDPRGQRQRAIASGPLPIDAVERAGWFGVHERGLAEVHTYLKGQGLGI</sequence>
<organism evidence="1 2">
    <name type="scientific">Aminobacter ciceronei</name>
    <dbReference type="NCBI Taxonomy" id="150723"/>
    <lineage>
        <taxon>Bacteria</taxon>
        <taxon>Pseudomonadati</taxon>
        <taxon>Pseudomonadota</taxon>
        <taxon>Alphaproteobacteria</taxon>
        <taxon>Hyphomicrobiales</taxon>
        <taxon>Phyllobacteriaceae</taxon>
        <taxon>Aminobacter</taxon>
    </lineage>
</organism>
<proteinExistence type="predicted"/>
<dbReference type="Gene3D" id="3.40.50.620">
    <property type="entry name" value="HUPs"/>
    <property type="match status" value="1"/>
</dbReference>
<dbReference type="InterPro" id="IPR014729">
    <property type="entry name" value="Rossmann-like_a/b/a_fold"/>
</dbReference>
<name>A0ABR6C5Y1_9HYPH</name>
<gene>
    <name evidence="1" type="ORF">HNQ97_002399</name>
</gene>
<dbReference type="NCBIfam" id="NF041925">
    <property type="entry name" value="QatC"/>
    <property type="match status" value="1"/>
</dbReference>
<evidence type="ECO:0000313" key="2">
    <source>
        <dbReference type="Proteomes" id="UP000587524"/>
    </source>
</evidence>
<dbReference type="InterPro" id="IPR049676">
    <property type="entry name" value="QatC"/>
</dbReference>
<accession>A0ABR6C5Y1</accession>
<reference evidence="1 2" key="1">
    <citation type="submission" date="2020-08" db="EMBL/GenBank/DDBJ databases">
        <title>Genomic Encyclopedia of Type Strains, Phase IV (KMG-IV): sequencing the most valuable type-strain genomes for metagenomic binning, comparative biology and taxonomic classification.</title>
        <authorList>
            <person name="Goeker M."/>
        </authorList>
    </citation>
    <scope>NUCLEOTIDE SEQUENCE [LARGE SCALE GENOMIC DNA]</scope>
    <source>
        <strain evidence="1 2">DSM 17455</strain>
    </source>
</reference>
<dbReference type="EMBL" id="JACJHZ010000009">
    <property type="protein sequence ID" value="MBA9020402.1"/>
    <property type="molecule type" value="Genomic_DNA"/>
</dbReference>
<comment type="caution">
    <text evidence="1">The sequence shown here is derived from an EMBL/GenBank/DDBJ whole genome shotgun (WGS) entry which is preliminary data.</text>
</comment>